<evidence type="ECO:0000313" key="17">
    <source>
        <dbReference type="Proteomes" id="UP000198935"/>
    </source>
</evidence>
<comment type="domain">
    <text evidence="12">Contains an N-terminal zinc-binding domain, a central core domain that contains the primase activity, and a C-terminal DnaB-binding domain.</text>
</comment>
<dbReference type="InterPro" id="IPR002694">
    <property type="entry name" value="Znf_CHC2"/>
</dbReference>
<dbReference type="OrthoDB" id="9803773at2"/>
<dbReference type="GO" id="GO:0003678">
    <property type="term" value="F:DNA helicase activity"/>
    <property type="evidence" value="ECO:0007669"/>
    <property type="project" value="InterPro"/>
</dbReference>
<dbReference type="GO" id="GO:0005737">
    <property type="term" value="C:cytoplasm"/>
    <property type="evidence" value="ECO:0007669"/>
    <property type="project" value="TreeGrafter"/>
</dbReference>
<dbReference type="GO" id="GO:1990077">
    <property type="term" value="C:primosome complex"/>
    <property type="evidence" value="ECO:0007669"/>
    <property type="project" value="UniProtKB-KW"/>
</dbReference>
<dbReference type="InterPro" id="IPR019475">
    <property type="entry name" value="DNA_primase_DnaB-bd"/>
</dbReference>
<evidence type="ECO:0000256" key="11">
    <source>
        <dbReference type="ARBA" id="ARBA00023163"/>
    </source>
</evidence>
<keyword evidence="6 12" id="KW-0479">Metal-binding</keyword>
<dbReference type="HAMAP" id="MF_00974">
    <property type="entry name" value="DNA_primase_DnaG"/>
    <property type="match status" value="1"/>
</dbReference>
<evidence type="ECO:0000256" key="5">
    <source>
        <dbReference type="ARBA" id="ARBA00022705"/>
    </source>
</evidence>
<dbReference type="InterPro" id="IPR006295">
    <property type="entry name" value="DNA_primase_DnaG"/>
</dbReference>
<keyword evidence="17" id="KW-1185">Reference proteome</keyword>
<keyword evidence="11 12" id="KW-0804">Transcription</keyword>
<dbReference type="InterPro" id="IPR036977">
    <property type="entry name" value="DNA_primase_Znf_CHC2"/>
</dbReference>
<dbReference type="EC" id="2.7.7.101" evidence="12"/>
<dbReference type="GO" id="GO:0008270">
    <property type="term" value="F:zinc ion binding"/>
    <property type="evidence" value="ECO:0007669"/>
    <property type="project" value="UniProtKB-UniRule"/>
</dbReference>
<comment type="cofactor">
    <cofactor evidence="12 13 14">
        <name>Zn(2+)</name>
        <dbReference type="ChEBI" id="CHEBI:29105"/>
    </cofactor>
    <text evidence="12 13 14">Binds 1 zinc ion per monomer.</text>
</comment>
<dbReference type="FunFam" id="3.40.1360.10:FF:000002">
    <property type="entry name" value="DNA primase"/>
    <property type="match status" value="1"/>
</dbReference>
<feature type="zinc finger region" description="CHC2-type" evidence="12 14">
    <location>
        <begin position="40"/>
        <end position="64"/>
    </location>
</feature>
<evidence type="ECO:0000256" key="7">
    <source>
        <dbReference type="ARBA" id="ARBA00022771"/>
    </source>
</evidence>
<dbReference type="SUPFAM" id="SSF56731">
    <property type="entry name" value="DNA primase core"/>
    <property type="match status" value="1"/>
</dbReference>
<dbReference type="InterPro" id="IPR006171">
    <property type="entry name" value="TOPRIM_dom"/>
</dbReference>
<dbReference type="Gene3D" id="1.10.860.10">
    <property type="entry name" value="DNAb Helicase, Chain A"/>
    <property type="match status" value="1"/>
</dbReference>
<dbReference type="FunFam" id="3.90.580.10:FF:000001">
    <property type="entry name" value="DNA primase"/>
    <property type="match status" value="1"/>
</dbReference>
<dbReference type="Proteomes" id="UP000198935">
    <property type="component" value="Unassembled WGS sequence"/>
</dbReference>
<dbReference type="PIRSF" id="PIRSF002811">
    <property type="entry name" value="DnaG"/>
    <property type="match status" value="1"/>
</dbReference>
<evidence type="ECO:0000256" key="12">
    <source>
        <dbReference type="HAMAP-Rule" id="MF_00974"/>
    </source>
</evidence>
<dbReference type="PROSITE" id="PS50880">
    <property type="entry name" value="TOPRIM"/>
    <property type="match status" value="1"/>
</dbReference>
<comment type="function">
    <text evidence="12 13">RNA polymerase that catalyzes the synthesis of short RNA molecules used as primers for DNA polymerase during DNA replication.</text>
</comment>
<dbReference type="Gene3D" id="3.90.980.10">
    <property type="entry name" value="DNA primase, catalytic core, N-terminal domain"/>
    <property type="match status" value="1"/>
</dbReference>
<dbReference type="EMBL" id="FNPI01000002">
    <property type="protein sequence ID" value="SDY52428.1"/>
    <property type="molecule type" value="Genomic_DNA"/>
</dbReference>
<dbReference type="InterPro" id="IPR037068">
    <property type="entry name" value="DNA_primase_core_N_sf"/>
</dbReference>
<dbReference type="GO" id="GO:0006269">
    <property type="term" value="P:DNA replication, synthesis of primer"/>
    <property type="evidence" value="ECO:0007669"/>
    <property type="project" value="UniProtKB-UniRule"/>
</dbReference>
<keyword evidence="4 12" id="KW-0548">Nucleotidyltransferase</keyword>
<dbReference type="NCBIfam" id="TIGR01391">
    <property type="entry name" value="dnaG"/>
    <property type="match status" value="1"/>
</dbReference>
<dbReference type="SMART" id="SM00400">
    <property type="entry name" value="ZnF_CHCC"/>
    <property type="match status" value="1"/>
</dbReference>
<dbReference type="GO" id="GO:0005524">
    <property type="term" value="F:ATP binding"/>
    <property type="evidence" value="ECO:0007669"/>
    <property type="project" value="InterPro"/>
</dbReference>
<dbReference type="SUPFAM" id="SSF48024">
    <property type="entry name" value="N-terminal domain of DnaB helicase"/>
    <property type="match status" value="1"/>
</dbReference>
<dbReference type="Pfam" id="PF01807">
    <property type="entry name" value="Zn_ribbon_DnaG"/>
    <property type="match status" value="1"/>
</dbReference>
<keyword evidence="10 12" id="KW-0238">DNA-binding</keyword>
<evidence type="ECO:0000256" key="13">
    <source>
        <dbReference type="PIRNR" id="PIRNR002811"/>
    </source>
</evidence>
<dbReference type="InterPro" id="IPR013264">
    <property type="entry name" value="DNAG_N"/>
</dbReference>
<dbReference type="InterPro" id="IPR030846">
    <property type="entry name" value="DnaG_bac"/>
</dbReference>
<accession>A0A1H3KL49</accession>
<dbReference type="GO" id="GO:0000428">
    <property type="term" value="C:DNA-directed RNA polymerase complex"/>
    <property type="evidence" value="ECO:0007669"/>
    <property type="project" value="UniProtKB-KW"/>
</dbReference>
<evidence type="ECO:0000256" key="9">
    <source>
        <dbReference type="ARBA" id="ARBA00022842"/>
    </source>
</evidence>
<evidence type="ECO:0000256" key="4">
    <source>
        <dbReference type="ARBA" id="ARBA00022695"/>
    </source>
</evidence>
<dbReference type="InterPro" id="IPR036185">
    <property type="entry name" value="DNA_heli_DnaB-like_N_sf"/>
</dbReference>
<dbReference type="Gene3D" id="3.40.1360.10">
    <property type="match status" value="1"/>
</dbReference>
<evidence type="ECO:0000256" key="14">
    <source>
        <dbReference type="PIRSR" id="PIRSR002811-1"/>
    </source>
</evidence>
<keyword evidence="7 12" id="KW-0863">Zinc-finger</keyword>
<dbReference type="FunFam" id="3.90.980.10:FF:000001">
    <property type="entry name" value="DNA primase"/>
    <property type="match status" value="1"/>
</dbReference>
<evidence type="ECO:0000259" key="15">
    <source>
        <dbReference type="PROSITE" id="PS50880"/>
    </source>
</evidence>
<sequence length="604" mass="69421">MSPRVPDEKIEEIRKSVDIVDLISEYVQLKKQGRNYVGLCPFHGEKTPSFSVSPDKQLYHCFGCGAGGNAFSFMMETENISFIEAVVKLADRSGVALPEIEQEPVARSESEKASRIWYDGHSLAAKLYHHVLTSTDEGKAAREYLRKRGFTKEAIDTFQIGYAPNSWDFLTSFLQKRNFPMKEMVACGLVSVREFDQKPFDRFRDRIMFPIWNKQGEIIAFGGRVLKEGNPKYLNSPESTVFNKGETLYFFHKARQTIRKKNEAVLFEGYVDVISAWRAGIENGVAALGTALTETQTKLLRRVTDQVILCYDPDNAGQNATYKNARLLEKAGIRVRVAQLPDGYDPDEFIQKQGAERFNQDIIGRSLTLMGFKSLFFRRGKNLQDEGQRMDYIHQMLKEISSLTRAVERDHYLRQISEEFSISLDALKQEQRQIYRERVGKEKRDNFRMPSTDVPVKRQKKLLPAHENAERFLLAHMLQNQSAAAQIQERVGGTFNIDEYQAIAAHLYSFYAEGNEPNPSYFIERLSDNKLQRIATEIAMMTINGDLLEQELEDCIRQIKNYPKKQEIERLRLSRKQAEEAENYHEAAIIGMQIIKLEQALKNG</sequence>
<dbReference type="STRING" id="1503961.SAMN05421736_102175"/>
<dbReference type="GO" id="GO:0003899">
    <property type="term" value="F:DNA-directed RNA polymerase activity"/>
    <property type="evidence" value="ECO:0007669"/>
    <property type="project" value="UniProtKB-UniRule"/>
</dbReference>
<evidence type="ECO:0000256" key="8">
    <source>
        <dbReference type="ARBA" id="ARBA00022833"/>
    </source>
</evidence>
<dbReference type="InterPro" id="IPR016136">
    <property type="entry name" value="DNA_helicase_N/primase_C"/>
</dbReference>
<protein>
    <recommendedName>
        <fullName evidence="12 13">DNA primase</fullName>
        <ecNumber evidence="12">2.7.7.101</ecNumber>
    </recommendedName>
</protein>
<keyword evidence="3 12" id="KW-0808">Transferase</keyword>
<gene>
    <name evidence="12" type="primary">dnaG</name>
    <name evidence="16" type="ORF">SAMN05421736_102175</name>
</gene>
<evidence type="ECO:0000256" key="2">
    <source>
        <dbReference type="ARBA" id="ARBA00022515"/>
    </source>
</evidence>
<name>A0A1H3KL49_9BACI</name>
<proteinExistence type="inferred from homology"/>
<evidence type="ECO:0000313" key="16">
    <source>
        <dbReference type="EMBL" id="SDY52428.1"/>
    </source>
</evidence>
<comment type="similarity">
    <text evidence="12 13">Belongs to the DnaG primase family.</text>
</comment>
<dbReference type="InterPro" id="IPR050219">
    <property type="entry name" value="DnaG_primase"/>
</dbReference>
<dbReference type="Gene3D" id="3.90.580.10">
    <property type="entry name" value="Zinc finger, CHC2-type domain"/>
    <property type="match status" value="1"/>
</dbReference>
<dbReference type="Pfam" id="PF13155">
    <property type="entry name" value="Toprim_2"/>
    <property type="match status" value="1"/>
</dbReference>
<dbReference type="Pfam" id="PF10410">
    <property type="entry name" value="DnaB_bind"/>
    <property type="match status" value="1"/>
</dbReference>
<dbReference type="CDD" id="cd03364">
    <property type="entry name" value="TOPRIM_DnaG_primases"/>
    <property type="match status" value="1"/>
</dbReference>
<comment type="catalytic activity">
    <reaction evidence="12">
        <text>ssDNA + n NTP = ssDNA/pppN(pN)n-1 hybrid + (n-1) diphosphate.</text>
        <dbReference type="EC" id="2.7.7.101"/>
    </reaction>
</comment>
<feature type="domain" description="Toprim" evidence="15">
    <location>
        <begin position="262"/>
        <end position="343"/>
    </location>
</feature>
<evidence type="ECO:0000256" key="1">
    <source>
        <dbReference type="ARBA" id="ARBA00022478"/>
    </source>
</evidence>
<reference evidence="17" key="1">
    <citation type="submission" date="2016-10" db="EMBL/GenBank/DDBJ databases">
        <authorList>
            <person name="Varghese N."/>
            <person name="Submissions S."/>
        </authorList>
    </citation>
    <scope>NUCLEOTIDE SEQUENCE [LARGE SCALE GENOMIC DNA]</scope>
    <source>
        <strain evidence="17">SP</strain>
    </source>
</reference>
<dbReference type="GO" id="GO:0003677">
    <property type="term" value="F:DNA binding"/>
    <property type="evidence" value="ECO:0007669"/>
    <property type="project" value="UniProtKB-KW"/>
</dbReference>
<keyword evidence="8 12" id="KW-0862">Zinc</keyword>
<dbReference type="PANTHER" id="PTHR30313:SF2">
    <property type="entry name" value="DNA PRIMASE"/>
    <property type="match status" value="1"/>
</dbReference>
<dbReference type="PANTHER" id="PTHR30313">
    <property type="entry name" value="DNA PRIMASE"/>
    <property type="match status" value="1"/>
</dbReference>
<evidence type="ECO:0000256" key="6">
    <source>
        <dbReference type="ARBA" id="ARBA00022723"/>
    </source>
</evidence>
<keyword evidence="1 12" id="KW-0240">DNA-directed RNA polymerase</keyword>
<dbReference type="AlphaFoldDB" id="A0A1H3KL49"/>
<keyword evidence="2 12" id="KW-0639">Primosome</keyword>
<dbReference type="SMART" id="SM00493">
    <property type="entry name" value="TOPRIM"/>
    <property type="match status" value="1"/>
</dbReference>
<evidence type="ECO:0000256" key="3">
    <source>
        <dbReference type="ARBA" id="ARBA00022679"/>
    </source>
</evidence>
<keyword evidence="9" id="KW-0460">Magnesium</keyword>
<dbReference type="InterPro" id="IPR034151">
    <property type="entry name" value="TOPRIM_DnaG_bac"/>
</dbReference>
<comment type="subunit">
    <text evidence="12">Monomer. Interacts with DnaB.</text>
</comment>
<evidence type="ECO:0000256" key="10">
    <source>
        <dbReference type="ARBA" id="ARBA00023125"/>
    </source>
</evidence>
<organism evidence="16 17">
    <name type="scientific">Evansella caseinilytica</name>
    <dbReference type="NCBI Taxonomy" id="1503961"/>
    <lineage>
        <taxon>Bacteria</taxon>
        <taxon>Bacillati</taxon>
        <taxon>Bacillota</taxon>
        <taxon>Bacilli</taxon>
        <taxon>Bacillales</taxon>
        <taxon>Bacillaceae</taxon>
        <taxon>Evansella</taxon>
    </lineage>
</organism>
<keyword evidence="5 12" id="KW-0235">DNA replication</keyword>
<dbReference type="Pfam" id="PF08275">
    <property type="entry name" value="DNAG_N"/>
    <property type="match status" value="1"/>
</dbReference>
<dbReference type="SUPFAM" id="SSF57783">
    <property type="entry name" value="Zinc beta-ribbon"/>
    <property type="match status" value="1"/>
</dbReference>